<proteinExistence type="predicted"/>
<name>A0A7W6WBQ1_9PROT</name>
<dbReference type="InterPro" id="IPR020846">
    <property type="entry name" value="MFS_dom"/>
</dbReference>
<organism evidence="7 8">
    <name type="scientific">Roseospira visakhapatnamensis</name>
    <dbReference type="NCBI Taxonomy" id="390880"/>
    <lineage>
        <taxon>Bacteria</taxon>
        <taxon>Pseudomonadati</taxon>
        <taxon>Pseudomonadota</taxon>
        <taxon>Alphaproteobacteria</taxon>
        <taxon>Rhodospirillales</taxon>
        <taxon>Rhodospirillaceae</taxon>
        <taxon>Roseospira</taxon>
    </lineage>
</organism>
<dbReference type="InterPro" id="IPR011701">
    <property type="entry name" value="MFS"/>
</dbReference>
<protein>
    <submittedName>
        <fullName evidence="7">MFS family permease</fullName>
    </submittedName>
</protein>
<dbReference type="Gene3D" id="1.20.1250.20">
    <property type="entry name" value="MFS general substrate transporter like domains"/>
    <property type="match status" value="2"/>
</dbReference>
<dbReference type="Pfam" id="PF07690">
    <property type="entry name" value="MFS_1"/>
    <property type="match status" value="1"/>
</dbReference>
<evidence type="ECO:0000256" key="2">
    <source>
        <dbReference type="ARBA" id="ARBA00022692"/>
    </source>
</evidence>
<dbReference type="CDD" id="cd17370">
    <property type="entry name" value="MFS_MJ1317_like"/>
    <property type="match status" value="1"/>
</dbReference>
<dbReference type="InterPro" id="IPR005829">
    <property type="entry name" value="Sugar_transporter_CS"/>
</dbReference>
<keyword evidence="4 5" id="KW-0472">Membrane</keyword>
<accession>A0A7W6WBQ1</accession>
<feature type="domain" description="Major facilitator superfamily (MFS) profile" evidence="6">
    <location>
        <begin position="1"/>
        <end position="377"/>
    </location>
</feature>
<dbReference type="SUPFAM" id="SSF103473">
    <property type="entry name" value="MFS general substrate transporter"/>
    <property type="match status" value="1"/>
</dbReference>
<evidence type="ECO:0000259" key="6">
    <source>
        <dbReference type="PROSITE" id="PS50850"/>
    </source>
</evidence>
<sequence length="382" mass="39829">MISLLMDISSEMIHALLPVYLVVGLGASALTVGIIEGVAEATASIVKVFSGALSDRLGRRKVLAVVGYGLAALTKPVFPLATSVGWVVGARFIDRVGKGIRGAPRDSLVADLSPPHLRGASFGLRQSLDTIGAFTGPLLAIGLMGVFADDFVSVFWVAVIPAVLAVGVLVVAVQEPKRPEGQRPVRRPLSRAELARLEGTYWWVVAVAALFTLARFSEAFLVLRSQSEGLPLMLVPAVLVVMNIAYSLSAYPAGALSDRMDRVSVLVVGLLLLIAADLTLALAPGLVGIGVGVVFWGLHMGFTQGVLARLVADVAPPELRGTAYGMFNLVTGVALLAASVIAGALWDGVGPHGTFLAGAAFAALSLLGLLPLRRRLIGHETP</sequence>
<feature type="transmembrane region" description="Helical" evidence="5">
    <location>
        <begin position="128"/>
        <end position="148"/>
    </location>
</feature>
<evidence type="ECO:0000256" key="1">
    <source>
        <dbReference type="ARBA" id="ARBA00004141"/>
    </source>
</evidence>
<dbReference type="GO" id="GO:0016020">
    <property type="term" value="C:membrane"/>
    <property type="evidence" value="ECO:0007669"/>
    <property type="project" value="UniProtKB-SubCell"/>
</dbReference>
<dbReference type="PROSITE" id="PS50850">
    <property type="entry name" value="MFS"/>
    <property type="match status" value="1"/>
</dbReference>
<dbReference type="Proteomes" id="UP000554286">
    <property type="component" value="Unassembled WGS sequence"/>
</dbReference>
<dbReference type="RefSeq" id="WP_246423193.1">
    <property type="nucleotide sequence ID" value="NZ_JACIGK010000033.1"/>
</dbReference>
<evidence type="ECO:0000256" key="3">
    <source>
        <dbReference type="ARBA" id="ARBA00022989"/>
    </source>
</evidence>
<comment type="subcellular location">
    <subcellularLocation>
        <location evidence="1">Membrane</location>
        <topology evidence="1">Multi-pass membrane protein</topology>
    </subcellularLocation>
</comment>
<feature type="transmembrane region" description="Helical" evidence="5">
    <location>
        <begin position="154"/>
        <end position="173"/>
    </location>
</feature>
<keyword evidence="3 5" id="KW-1133">Transmembrane helix</keyword>
<evidence type="ECO:0000313" key="7">
    <source>
        <dbReference type="EMBL" id="MBB4267771.1"/>
    </source>
</evidence>
<dbReference type="EMBL" id="JACIGK010000033">
    <property type="protein sequence ID" value="MBB4267771.1"/>
    <property type="molecule type" value="Genomic_DNA"/>
</dbReference>
<gene>
    <name evidence="7" type="ORF">GGD89_003420</name>
</gene>
<feature type="transmembrane region" description="Helical" evidence="5">
    <location>
        <begin position="352"/>
        <end position="372"/>
    </location>
</feature>
<feature type="transmembrane region" description="Helical" evidence="5">
    <location>
        <begin position="194"/>
        <end position="213"/>
    </location>
</feature>
<feature type="transmembrane region" description="Helical" evidence="5">
    <location>
        <begin position="289"/>
        <end position="312"/>
    </location>
</feature>
<reference evidence="7 8" key="1">
    <citation type="submission" date="2020-08" db="EMBL/GenBank/DDBJ databases">
        <title>Genome sequencing of Purple Non-Sulfur Bacteria from various extreme environments.</title>
        <authorList>
            <person name="Mayer M."/>
        </authorList>
    </citation>
    <scope>NUCLEOTIDE SEQUENCE [LARGE SCALE GENOMIC DNA]</scope>
    <source>
        <strain evidence="7 8">JA131</strain>
    </source>
</reference>
<evidence type="ECO:0000256" key="5">
    <source>
        <dbReference type="SAM" id="Phobius"/>
    </source>
</evidence>
<feature type="transmembrane region" description="Helical" evidence="5">
    <location>
        <begin position="324"/>
        <end position="346"/>
    </location>
</feature>
<keyword evidence="8" id="KW-1185">Reference proteome</keyword>
<keyword evidence="2 5" id="KW-0812">Transmembrane</keyword>
<comment type="caution">
    <text evidence="7">The sequence shown here is derived from an EMBL/GenBank/DDBJ whole genome shotgun (WGS) entry which is preliminary data.</text>
</comment>
<evidence type="ECO:0000256" key="4">
    <source>
        <dbReference type="ARBA" id="ARBA00023136"/>
    </source>
</evidence>
<dbReference type="PANTHER" id="PTHR23518:SF2">
    <property type="entry name" value="MAJOR FACILITATOR SUPERFAMILY TRANSPORTER"/>
    <property type="match status" value="1"/>
</dbReference>
<dbReference type="GO" id="GO:0022857">
    <property type="term" value="F:transmembrane transporter activity"/>
    <property type="evidence" value="ECO:0007669"/>
    <property type="project" value="InterPro"/>
</dbReference>
<dbReference type="InterPro" id="IPR036259">
    <property type="entry name" value="MFS_trans_sf"/>
</dbReference>
<dbReference type="AlphaFoldDB" id="A0A7W6WBQ1"/>
<evidence type="ECO:0000313" key="8">
    <source>
        <dbReference type="Proteomes" id="UP000554286"/>
    </source>
</evidence>
<feature type="transmembrane region" description="Helical" evidence="5">
    <location>
        <begin position="12"/>
        <end position="35"/>
    </location>
</feature>
<feature type="transmembrane region" description="Helical" evidence="5">
    <location>
        <begin position="263"/>
        <end position="283"/>
    </location>
</feature>
<dbReference type="PANTHER" id="PTHR23518">
    <property type="entry name" value="C-METHYLTRANSFERASE"/>
    <property type="match status" value="1"/>
</dbReference>
<dbReference type="PROSITE" id="PS00216">
    <property type="entry name" value="SUGAR_TRANSPORT_1"/>
    <property type="match status" value="1"/>
</dbReference>
<feature type="transmembrane region" description="Helical" evidence="5">
    <location>
        <begin position="233"/>
        <end position="251"/>
    </location>
</feature>